<keyword evidence="2" id="KW-1185">Reference proteome</keyword>
<proteinExistence type="predicted"/>
<reference evidence="1" key="1">
    <citation type="submission" date="2022-03" db="EMBL/GenBank/DDBJ databases">
        <authorList>
            <person name="Lindestad O."/>
        </authorList>
    </citation>
    <scope>NUCLEOTIDE SEQUENCE</scope>
</reference>
<dbReference type="Proteomes" id="UP000838756">
    <property type="component" value="Unassembled WGS sequence"/>
</dbReference>
<organism evidence="1 2">
    <name type="scientific">Pararge aegeria aegeria</name>
    <dbReference type="NCBI Taxonomy" id="348720"/>
    <lineage>
        <taxon>Eukaryota</taxon>
        <taxon>Metazoa</taxon>
        <taxon>Ecdysozoa</taxon>
        <taxon>Arthropoda</taxon>
        <taxon>Hexapoda</taxon>
        <taxon>Insecta</taxon>
        <taxon>Pterygota</taxon>
        <taxon>Neoptera</taxon>
        <taxon>Endopterygota</taxon>
        <taxon>Lepidoptera</taxon>
        <taxon>Glossata</taxon>
        <taxon>Ditrysia</taxon>
        <taxon>Papilionoidea</taxon>
        <taxon>Nymphalidae</taxon>
        <taxon>Satyrinae</taxon>
        <taxon>Satyrini</taxon>
        <taxon>Parargina</taxon>
        <taxon>Pararge</taxon>
    </lineage>
</organism>
<dbReference type="AlphaFoldDB" id="A0A8S4RBK4"/>
<dbReference type="EMBL" id="CAKXAJ010025064">
    <property type="protein sequence ID" value="CAH2234491.1"/>
    <property type="molecule type" value="Genomic_DNA"/>
</dbReference>
<comment type="caution">
    <text evidence="1">The sequence shown here is derived from an EMBL/GenBank/DDBJ whole genome shotgun (WGS) entry which is preliminary data.</text>
</comment>
<sequence length="95" mass="10928">MLHWSFHITLENCESENFTDATINKHTLLRASQRALERVMPGVSLLDQIKNEEIRRSTRVTDIAQRQRMDVGVGGGMDCIETSFNVLVLLTRYSY</sequence>
<dbReference type="OrthoDB" id="7384832at2759"/>
<accession>A0A8S4RBK4</accession>
<evidence type="ECO:0000313" key="2">
    <source>
        <dbReference type="Proteomes" id="UP000838756"/>
    </source>
</evidence>
<name>A0A8S4RBK4_9NEOP</name>
<evidence type="ECO:0000313" key="1">
    <source>
        <dbReference type="EMBL" id="CAH2234491.1"/>
    </source>
</evidence>
<protein>
    <submittedName>
        <fullName evidence="1">Jg1633 protein</fullName>
    </submittedName>
</protein>
<gene>
    <name evidence="1" type="primary">jg1633</name>
    <name evidence="1" type="ORF">PAEG_LOCUS12315</name>
</gene>